<accession>A0A942U6C1</accession>
<dbReference type="GO" id="GO:0051604">
    <property type="term" value="P:protein maturation"/>
    <property type="evidence" value="ECO:0007669"/>
    <property type="project" value="UniProtKB-UniRule"/>
</dbReference>
<sequence>MKTLYFDCTFGIAGDRALAALIDLGADISYIVDHLRKLPIEPFGIEVHNRTNQGIAAKKISIFYQSEKNQHQSTHEISKIIAESELPVKTMECSLAIFHEFANAKGKLNGIDSNEVYFEIASIIEIIGFCLALESLEITEILASPVPAGFGHKMTVQGSYPIPAPTTLELLKGIPLAELNLKGELTTPTGAAILRALVKKFMPIGGLIVDKVGYGAGEKDHPNVLRALLISPSDIQPTPKTVTNQDRESIYILEAQLDDMTGEGLGFAMERLLAAGALDVFYTPVYMKKNRPGTLVTVLVSLNLADRCEQILLEETTTLGVRRSMWSRNILDRRFIEVETPYGPIKVKQACRGNKILHQAPEYEDVARAAREQQVAFQLVYQYAMKLAMSQMGE</sequence>
<dbReference type="NCBIfam" id="TIGR00299">
    <property type="entry name" value="nickel pincer cofactor biosynthesis protein LarC"/>
    <property type="match status" value="1"/>
</dbReference>
<dbReference type="EC" id="4.99.1.12" evidence="2"/>
<evidence type="ECO:0000256" key="1">
    <source>
        <dbReference type="ARBA" id="ARBA00022596"/>
    </source>
</evidence>
<comment type="similarity">
    <text evidence="2">Belongs to the LarC family.</text>
</comment>
<dbReference type="HAMAP" id="MF_01074">
    <property type="entry name" value="LarC"/>
    <property type="match status" value="1"/>
</dbReference>
<comment type="caution">
    <text evidence="3">The sequence shown here is derived from an EMBL/GenBank/DDBJ whole genome shotgun (WGS) entry which is preliminary data.</text>
</comment>
<dbReference type="EMBL" id="JAGYPF010000005">
    <property type="protein sequence ID" value="MBS4215526.1"/>
    <property type="molecule type" value="Genomic_DNA"/>
</dbReference>
<dbReference type="GO" id="GO:0016829">
    <property type="term" value="F:lyase activity"/>
    <property type="evidence" value="ECO:0007669"/>
    <property type="project" value="UniProtKB-UniRule"/>
</dbReference>
<reference evidence="3" key="1">
    <citation type="submission" date="2021-05" db="EMBL/GenBank/DDBJ databases">
        <title>Novel Bacillus species.</title>
        <authorList>
            <person name="Liu G."/>
        </authorList>
    </citation>
    <scope>NUCLEOTIDE SEQUENCE</scope>
    <source>
        <strain evidence="3">FJAT-49825</strain>
    </source>
</reference>
<evidence type="ECO:0000313" key="4">
    <source>
        <dbReference type="Proteomes" id="UP000679749"/>
    </source>
</evidence>
<keyword evidence="1 2" id="KW-0533">Nickel</keyword>
<dbReference type="Pfam" id="PF01969">
    <property type="entry name" value="Ni_insertion"/>
    <property type="match status" value="1"/>
</dbReference>
<dbReference type="GO" id="GO:0016151">
    <property type="term" value="F:nickel cation binding"/>
    <property type="evidence" value="ECO:0007669"/>
    <property type="project" value="UniProtKB-UniRule"/>
</dbReference>
<dbReference type="PANTHER" id="PTHR36566:SF1">
    <property type="entry name" value="PYRIDINIUM-3,5-BISTHIOCARBOXYLIC ACID MONONUCLEOTIDE NICKEL INSERTION PROTEIN"/>
    <property type="match status" value="1"/>
</dbReference>
<comment type="function">
    <text evidence="2">Involved in the biosynthesis of a nickel-pincer cofactor ((SCS)Ni(II) pincer complex). Binds Ni(2+), and functions in nickel delivery to pyridinium-3,5-bisthiocarboxylic acid mononucleotide (P2TMN), to form the mature cofactor. Is thus probably required for the activation of nickel-pincer cofactor-dependent enzymes.</text>
</comment>
<dbReference type="Gene3D" id="3.30.70.1380">
    <property type="entry name" value="Transcriptional regulatory protein pf0864 domain like"/>
    <property type="match status" value="1"/>
</dbReference>
<comment type="catalytic activity">
    <reaction evidence="2">
        <text>Ni(II)-pyridinium-3,5-bisthiocarboxylate mononucleotide = pyridinium-3,5-bisthiocarboxylate mononucleotide + Ni(2+)</text>
        <dbReference type="Rhea" id="RHEA:54784"/>
        <dbReference type="ChEBI" id="CHEBI:49786"/>
        <dbReference type="ChEBI" id="CHEBI:137372"/>
        <dbReference type="ChEBI" id="CHEBI:137373"/>
        <dbReference type="EC" id="4.99.1.12"/>
    </reaction>
</comment>
<evidence type="ECO:0000313" key="3">
    <source>
        <dbReference type="EMBL" id="MBS4215526.1"/>
    </source>
</evidence>
<proteinExistence type="inferred from homology"/>
<name>A0A942U6C1_9BACI</name>
<keyword evidence="4" id="KW-1185">Reference proteome</keyword>
<dbReference type="PANTHER" id="PTHR36566">
    <property type="entry name" value="NICKEL INSERTION PROTEIN-RELATED"/>
    <property type="match status" value="1"/>
</dbReference>
<gene>
    <name evidence="2 3" type="primary">larC</name>
    <name evidence="3" type="ORF">KHA99_24210</name>
</gene>
<keyword evidence="2" id="KW-0456">Lyase</keyword>
<dbReference type="Proteomes" id="UP000679749">
    <property type="component" value="Unassembled WGS sequence"/>
</dbReference>
<protein>
    <recommendedName>
        <fullName evidence="2">Pyridinium-3,5-bisthiocarboxylic acid mononucleotide nickel insertion protein</fullName>
        <shortName evidence="2">P2TMN nickel insertion protein</shortName>
        <ecNumber evidence="2">4.99.1.12</ecNumber>
    </recommendedName>
    <alternativeName>
        <fullName evidence="2">Nickel-pincer cofactor biosynthesis protein LarC</fullName>
    </alternativeName>
</protein>
<dbReference type="InterPro" id="IPR002822">
    <property type="entry name" value="Ni_insertion"/>
</dbReference>
<organism evidence="3 4">
    <name type="scientific">Neobacillus rhizophilus</name>
    <dbReference type="NCBI Taxonomy" id="2833579"/>
    <lineage>
        <taxon>Bacteria</taxon>
        <taxon>Bacillati</taxon>
        <taxon>Bacillota</taxon>
        <taxon>Bacilli</taxon>
        <taxon>Bacillales</taxon>
        <taxon>Bacillaceae</taxon>
        <taxon>Neobacillus</taxon>
    </lineage>
</organism>
<evidence type="ECO:0000256" key="2">
    <source>
        <dbReference type="HAMAP-Rule" id="MF_01074"/>
    </source>
</evidence>
<dbReference type="AlphaFoldDB" id="A0A942U6C1"/>